<keyword evidence="1" id="KW-0456">Lyase</keyword>
<dbReference type="PANTHER" id="PTHR21240">
    <property type="entry name" value="2-AMINO-3-CARBOXYLMUCONATE-6-SEMIALDEHYDE DECARBOXYLASE"/>
    <property type="match status" value="1"/>
</dbReference>
<accession>A0A3N1L012</accession>
<keyword evidence="4" id="KW-1185">Reference proteome</keyword>
<dbReference type="AlphaFoldDB" id="A0A3N1L012"/>
<dbReference type="OrthoDB" id="9799024at2"/>
<comment type="caution">
    <text evidence="3">The sequence shown here is derived from an EMBL/GenBank/DDBJ whole genome shotgun (WGS) entry which is preliminary data.</text>
</comment>
<dbReference type="PANTHER" id="PTHR21240:SF19">
    <property type="entry name" value="CATALYTIC_ HYDROLASE"/>
    <property type="match status" value="1"/>
</dbReference>
<proteinExistence type="predicted"/>
<dbReference type="GO" id="GO:0016831">
    <property type="term" value="F:carboxy-lyase activity"/>
    <property type="evidence" value="ECO:0007669"/>
    <property type="project" value="InterPro"/>
</dbReference>
<dbReference type="Pfam" id="PF04909">
    <property type="entry name" value="Amidohydro_2"/>
    <property type="match status" value="1"/>
</dbReference>
<dbReference type="GO" id="GO:0016787">
    <property type="term" value="F:hydrolase activity"/>
    <property type="evidence" value="ECO:0007669"/>
    <property type="project" value="InterPro"/>
</dbReference>
<evidence type="ECO:0000259" key="2">
    <source>
        <dbReference type="Pfam" id="PF04909"/>
    </source>
</evidence>
<gene>
    <name evidence="3" type="ORF">EDC65_3620</name>
</gene>
<feature type="domain" description="Amidohydrolase-related" evidence="2">
    <location>
        <begin position="42"/>
        <end position="285"/>
    </location>
</feature>
<name>A0A3N1L012_9PROT</name>
<evidence type="ECO:0000313" key="3">
    <source>
        <dbReference type="EMBL" id="ROP84270.1"/>
    </source>
</evidence>
<dbReference type="EMBL" id="RJKX01000015">
    <property type="protein sequence ID" value="ROP84270.1"/>
    <property type="molecule type" value="Genomic_DNA"/>
</dbReference>
<dbReference type="InterPro" id="IPR032466">
    <property type="entry name" value="Metal_Hydrolase"/>
</dbReference>
<dbReference type="Proteomes" id="UP000278222">
    <property type="component" value="Unassembled WGS sequence"/>
</dbReference>
<dbReference type="InterPro" id="IPR032465">
    <property type="entry name" value="ACMSD"/>
</dbReference>
<evidence type="ECO:0000313" key="4">
    <source>
        <dbReference type="Proteomes" id="UP000278222"/>
    </source>
</evidence>
<dbReference type="InterPro" id="IPR006680">
    <property type="entry name" value="Amidohydro-rel"/>
</dbReference>
<protein>
    <recommendedName>
        <fullName evidence="2">Amidohydrolase-related domain-containing protein</fullName>
    </recommendedName>
</protein>
<evidence type="ECO:0000256" key="1">
    <source>
        <dbReference type="ARBA" id="ARBA00023239"/>
    </source>
</evidence>
<sequence>MIIDYRVRVPIDEIRRVMMTGHLKGYKRVYGASAGQVDFDAWCARPLDDFLAHLDEAGIDKVLFQAKDVETTFGAKLPNELVHAVTRRAPGRILFGASVDPHKGQAALDEMEHAVKVLGAVEVNFQLFELKLFADDPLMKPFYTKLSEWGVPAGLHTGMNFSDSIPMEYGDPMRLDRVACEFPDLKIVACPPGFPWVNQLIAVAWRHPNIHICTAPVRPKYLGKPGTGWEPLLTYGDNVLQDRLIFGTSWPLLPFKRSIEEIRALPLKPATIEKFLGGNLARLLNVG</sequence>
<reference evidence="3 4" key="1">
    <citation type="submission" date="2018-11" db="EMBL/GenBank/DDBJ databases">
        <title>Genomic Encyclopedia of Type Strains, Phase IV (KMG-IV): sequencing the most valuable type-strain genomes for metagenomic binning, comparative biology and taxonomic classification.</title>
        <authorList>
            <person name="Goeker M."/>
        </authorList>
    </citation>
    <scope>NUCLEOTIDE SEQUENCE [LARGE SCALE GENOMIC DNA]</scope>
    <source>
        <strain evidence="3 4">DSM 5900</strain>
    </source>
</reference>
<organism evidence="3 4">
    <name type="scientific">Stella humosa</name>
    <dbReference type="NCBI Taxonomy" id="94"/>
    <lineage>
        <taxon>Bacteria</taxon>
        <taxon>Pseudomonadati</taxon>
        <taxon>Pseudomonadota</taxon>
        <taxon>Alphaproteobacteria</taxon>
        <taxon>Rhodospirillales</taxon>
        <taxon>Stellaceae</taxon>
        <taxon>Stella</taxon>
    </lineage>
</organism>
<dbReference type="Gene3D" id="3.20.20.140">
    <property type="entry name" value="Metal-dependent hydrolases"/>
    <property type="match status" value="1"/>
</dbReference>
<dbReference type="SUPFAM" id="SSF51556">
    <property type="entry name" value="Metallo-dependent hydrolases"/>
    <property type="match status" value="1"/>
</dbReference>
<dbReference type="RefSeq" id="WP_142235855.1">
    <property type="nucleotide sequence ID" value="NZ_AP019700.1"/>
</dbReference>